<evidence type="ECO:0000256" key="1">
    <source>
        <dbReference type="SAM" id="MobiDB-lite"/>
    </source>
</evidence>
<name>A0ABQ9GL36_9NEOP</name>
<evidence type="ECO:0000313" key="3">
    <source>
        <dbReference type="Proteomes" id="UP001159363"/>
    </source>
</evidence>
<feature type="region of interest" description="Disordered" evidence="1">
    <location>
        <begin position="585"/>
        <end position="623"/>
    </location>
</feature>
<organism evidence="2 3">
    <name type="scientific">Dryococelus australis</name>
    <dbReference type="NCBI Taxonomy" id="614101"/>
    <lineage>
        <taxon>Eukaryota</taxon>
        <taxon>Metazoa</taxon>
        <taxon>Ecdysozoa</taxon>
        <taxon>Arthropoda</taxon>
        <taxon>Hexapoda</taxon>
        <taxon>Insecta</taxon>
        <taxon>Pterygota</taxon>
        <taxon>Neoptera</taxon>
        <taxon>Polyneoptera</taxon>
        <taxon>Phasmatodea</taxon>
        <taxon>Verophasmatodea</taxon>
        <taxon>Anareolatae</taxon>
        <taxon>Phasmatidae</taxon>
        <taxon>Eurycanthinae</taxon>
        <taxon>Dryococelus</taxon>
    </lineage>
</organism>
<accession>A0ABQ9GL36</accession>
<feature type="region of interest" description="Disordered" evidence="1">
    <location>
        <begin position="1"/>
        <end position="45"/>
    </location>
</feature>
<feature type="compositionally biased region" description="Polar residues" evidence="1">
    <location>
        <begin position="17"/>
        <end position="33"/>
    </location>
</feature>
<evidence type="ECO:0000313" key="2">
    <source>
        <dbReference type="EMBL" id="KAJ8872729.1"/>
    </source>
</evidence>
<dbReference type="Proteomes" id="UP001159363">
    <property type="component" value="Chromosome 10"/>
</dbReference>
<gene>
    <name evidence="2" type="ORF">PR048_026343</name>
</gene>
<keyword evidence="3" id="KW-1185">Reference proteome</keyword>
<protein>
    <submittedName>
        <fullName evidence="2">Uncharacterized protein</fullName>
    </submittedName>
</protein>
<feature type="compositionally biased region" description="Low complexity" evidence="1">
    <location>
        <begin position="34"/>
        <end position="43"/>
    </location>
</feature>
<sequence>MPYSRRSGTQKRDKKATTTSKYKQGPNPTQTVLSSSSRGTSSGCPLLGETYLPSYPTVVEAPVKTARETHPIIKAFLRGGNQPGNPTRAAADPSAHQVLVPAPASHQSATVGSATYVCHQSPRPVLADTLLICVGVRDEEDVLHTEPEGQEGQDLEGGGIEGDAEQCAEAKPCGDCHRRQQNTHNAHACLRAHWVNSHTHLSKPSLPHLQHKGGFLLRPVNMVDFVRFGPHLEQLALSHELDYCLQGMRSANTHARMPRRPPDPPASACTWLRIRSSRQSTLHRHQAPAIQPQRHSCTAPTEETCQHVEGGEGRAELLECACHLGDHLARCQRSGQFSSGRRMKTCNRRPNRQGGQGGLVERTFLTDFFTAMNTAQVAALAPPPPATTTFLSENSLVQVKRPSRDAGGKKQDPPNPVKASRPLGGSPLRHFRSQLTHLVNTRQRPGRDMRRMNEEEEGGVFLGGRTPIWTPLSWLPLDRQNPLCGAADISGRSGVKVGLRLKTQELRIILNDSISTHYSPPTKANRVRFPAGSLPNFCMFESCWTMPLVGGFPQGSPVSPALSFQCCSTLTFTLVGSQDLDDKSRLDSSLIRPRAPPPPESSFIRRATPDGLSPPHTPPTRSCFTVGVAGQRRVMAGESRGMAIASPIDMPVVSDKRGLQSPWLPPPTPPSDYGPPLGYGLFTRVRDVSSWMASRIQVEVSTSSSHGRGPLHASDVTKSQLETTYDQAEGNEWKRFGRLFNSEVLRADEGD</sequence>
<comment type="caution">
    <text evidence="2">The sequence shown here is derived from an EMBL/GenBank/DDBJ whole genome shotgun (WGS) entry which is preliminary data.</text>
</comment>
<dbReference type="EMBL" id="JARBHB010000011">
    <property type="protein sequence ID" value="KAJ8872729.1"/>
    <property type="molecule type" value="Genomic_DNA"/>
</dbReference>
<feature type="compositionally biased region" description="Basic and acidic residues" evidence="1">
    <location>
        <begin position="402"/>
        <end position="412"/>
    </location>
</feature>
<reference evidence="2 3" key="1">
    <citation type="submission" date="2023-02" db="EMBL/GenBank/DDBJ databases">
        <title>LHISI_Scaffold_Assembly.</title>
        <authorList>
            <person name="Stuart O.P."/>
            <person name="Cleave R."/>
            <person name="Magrath M.J.L."/>
            <person name="Mikheyev A.S."/>
        </authorList>
    </citation>
    <scope>NUCLEOTIDE SEQUENCE [LARGE SCALE GENOMIC DNA]</scope>
    <source>
        <strain evidence="2">Daus_M_001</strain>
        <tissue evidence="2">Leg muscle</tissue>
    </source>
</reference>
<feature type="region of interest" description="Disordered" evidence="1">
    <location>
        <begin position="389"/>
        <end position="428"/>
    </location>
</feature>
<proteinExistence type="predicted"/>